<name>A0A914CFT0_9BILA</name>
<keyword evidence="3" id="KW-1185">Reference proteome</keyword>
<dbReference type="SUPFAM" id="SSF56300">
    <property type="entry name" value="Metallo-dependent phosphatases"/>
    <property type="match status" value="1"/>
</dbReference>
<evidence type="ECO:0000313" key="3">
    <source>
        <dbReference type="Proteomes" id="UP000887540"/>
    </source>
</evidence>
<evidence type="ECO:0000259" key="2">
    <source>
        <dbReference type="Pfam" id="PF00149"/>
    </source>
</evidence>
<dbReference type="PANTHER" id="PTHR31302">
    <property type="entry name" value="TRANSMEMBRANE PROTEIN WITH METALLOPHOSPHOESTERASE DOMAIN-RELATED"/>
    <property type="match status" value="1"/>
</dbReference>
<dbReference type="InterPro" id="IPR051158">
    <property type="entry name" value="Metallophosphoesterase_sf"/>
</dbReference>
<dbReference type="Gene3D" id="3.60.21.10">
    <property type="match status" value="1"/>
</dbReference>
<keyword evidence="1" id="KW-0812">Transmembrane</keyword>
<evidence type="ECO:0000256" key="1">
    <source>
        <dbReference type="SAM" id="Phobius"/>
    </source>
</evidence>
<sequence length="337" mass="38088">MLIWYRLNGLTIKWATLYKEIFKILLAIFLISSFSIWLFYYIYVPDGSIIVEICFLCFAIFMHLAIFLVLTTIVEKIIDFLLPNVDIYLLKSKKLHTIFCILAAFLFTTVGFLAVASPPTVKSIDLKIKNLPPSFEKFSISLITDIHIGPSVGQKRVKQIVDISNSLQPDVVTVVGDTVDGFLPYLSERALPLANLKSKYGTFAVTGNHEYYHSDIDKWIEFFQNQLNLTVLLNDHKIISKYQKSNETICIAGVDDYFTKRLFIDGHKMDPDKALSACPQNGTTILLVHQPHAAAKILDETKQKVDLVLSGHHHGGGLYITYPFAYFFQGSIIGVLL</sequence>
<dbReference type="GO" id="GO:0016787">
    <property type="term" value="F:hydrolase activity"/>
    <property type="evidence" value="ECO:0007669"/>
    <property type="project" value="InterPro"/>
</dbReference>
<dbReference type="Pfam" id="PF00149">
    <property type="entry name" value="Metallophos"/>
    <property type="match status" value="1"/>
</dbReference>
<dbReference type="Proteomes" id="UP000887540">
    <property type="component" value="Unplaced"/>
</dbReference>
<dbReference type="InterPro" id="IPR029052">
    <property type="entry name" value="Metallo-depent_PP-like"/>
</dbReference>
<accession>A0A914CFT0</accession>
<feature type="domain" description="Calcineurin-like phosphoesterase" evidence="2">
    <location>
        <begin position="140"/>
        <end position="315"/>
    </location>
</feature>
<dbReference type="InterPro" id="IPR004843">
    <property type="entry name" value="Calcineurin-like_PHP"/>
</dbReference>
<feature type="transmembrane region" description="Helical" evidence="1">
    <location>
        <begin position="95"/>
        <end position="116"/>
    </location>
</feature>
<proteinExistence type="predicted"/>
<feature type="transmembrane region" description="Helical" evidence="1">
    <location>
        <begin position="49"/>
        <end position="74"/>
    </location>
</feature>
<dbReference type="PANTHER" id="PTHR31302:SF0">
    <property type="entry name" value="TRANSMEMBRANE PROTEIN WITH METALLOPHOSPHOESTERASE DOMAIN"/>
    <property type="match status" value="1"/>
</dbReference>
<evidence type="ECO:0000313" key="4">
    <source>
        <dbReference type="WBParaSite" id="ACRNAN_scaffold1041.g27691.t1"/>
    </source>
</evidence>
<keyword evidence="1" id="KW-1133">Transmembrane helix</keyword>
<feature type="transmembrane region" description="Helical" evidence="1">
    <location>
        <begin position="21"/>
        <end position="43"/>
    </location>
</feature>
<dbReference type="AlphaFoldDB" id="A0A914CFT0"/>
<dbReference type="WBParaSite" id="ACRNAN_scaffold1041.g27691.t1">
    <property type="protein sequence ID" value="ACRNAN_scaffold1041.g27691.t1"/>
    <property type="gene ID" value="ACRNAN_scaffold1041.g27691"/>
</dbReference>
<keyword evidence="1" id="KW-0472">Membrane</keyword>
<organism evidence="3 4">
    <name type="scientific">Acrobeloides nanus</name>
    <dbReference type="NCBI Taxonomy" id="290746"/>
    <lineage>
        <taxon>Eukaryota</taxon>
        <taxon>Metazoa</taxon>
        <taxon>Ecdysozoa</taxon>
        <taxon>Nematoda</taxon>
        <taxon>Chromadorea</taxon>
        <taxon>Rhabditida</taxon>
        <taxon>Tylenchina</taxon>
        <taxon>Cephalobomorpha</taxon>
        <taxon>Cephaloboidea</taxon>
        <taxon>Cephalobidae</taxon>
        <taxon>Acrobeloides</taxon>
    </lineage>
</organism>
<reference evidence="4" key="1">
    <citation type="submission" date="2022-11" db="UniProtKB">
        <authorList>
            <consortium name="WormBaseParasite"/>
        </authorList>
    </citation>
    <scope>IDENTIFICATION</scope>
</reference>
<protein>
    <submittedName>
        <fullName evidence="4">Calcineurin-like phosphoesterase domain-containing protein</fullName>
    </submittedName>
</protein>